<evidence type="ECO:0000313" key="1">
    <source>
        <dbReference type="EMBL" id="AWG29241.1"/>
    </source>
</evidence>
<dbReference type="Proteomes" id="UP000244809">
    <property type="component" value="Chromosome 1"/>
</dbReference>
<gene>
    <name evidence="1" type="ORF">B9Z07_10475</name>
</gene>
<accession>A0AAD0J146</accession>
<sequence length="66" mass="7345">MRYRSITMIDGDEPARVIELHADTRSHVVATNEIPRPGIGFAVMHAAHRIDAQALTEVMALRCDCD</sequence>
<organism evidence="1 2">
    <name type="scientific">Burkholderia cenocepacia</name>
    <dbReference type="NCBI Taxonomy" id="95486"/>
    <lineage>
        <taxon>Bacteria</taxon>
        <taxon>Pseudomonadati</taxon>
        <taxon>Pseudomonadota</taxon>
        <taxon>Betaproteobacteria</taxon>
        <taxon>Burkholderiales</taxon>
        <taxon>Burkholderiaceae</taxon>
        <taxon>Burkholderia</taxon>
        <taxon>Burkholderia cepacia complex</taxon>
    </lineage>
</organism>
<name>A0AAD0J146_9BURK</name>
<evidence type="ECO:0000313" key="2">
    <source>
        <dbReference type="Proteomes" id="UP000244809"/>
    </source>
</evidence>
<dbReference type="EMBL" id="CP021067">
    <property type="protein sequence ID" value="AWG29241.1"/>
    <property type="molecule type" value="Genomic_DNA"/>
</dbReference>
<dbReference type="AlphaFoldDB" id="A0AAD0J146"/>
<reference evidence="1 2" key="1">
    <citation type="submission" date="2017-04" db="EMBL/GenBank/DDBJ databases">
        <title>Complete genome sequence of Burkholderia cenocepacia PC184 Midwest clone.</title>
        <authorList>
            <person name="Mulks M.H."/>
            <person name="Cooper V.S."/>
        </authorList>
    </citation>
    <scope>NUCLEOTIDE SEQUENCE [LARGE SCALE GENOMIC DNA]</scope>
    <source>
        <strain evidence="1 2">PC184 Mulks</strain>
    </source>
</reference>
<proteinExistence type="predicted"/>
<protein>
    <submittedName>
        <fullName evidence="1">Uncharacterized protein</fullName>
    </submittedName>
</protein>